<gene>
    <name evidence="6" type="ORF">CCE28_13260</name>
</gene>
<sequence length="205" mass="23881">MDRDKLSYFKNKLMKEKENAINTVELSNRNENNDALKDYNYELSSYDNHPADMGTETFQMEMNMCLKNDEKLYIRDIDNALERIEKGTYGTCSMCNKPIKEERLEFMPTAINCIKCEKEDGLELNEILQTRPVEEDVLGAPFGENSLDKANFNGFDGEDALQEVNRNNKTKHESLDWYDNNYDNTISGVVEEVDKISESYYEEQK</sequence>
<dbReference type="Proteomes" id="UP000216024">
    <property type="component" value="Unassembled WGS sequence"/>
</dbReference>
<keyword evidence="3" id="KW-0862">Zinc</keyword>
<name>A0A267MJ12_9FIRM</name>
<keyword evidence="1" id="KW-0479">Metal-binding</keyword>
<evidence type="ECO:0000256" key="2">
    <source>
        <dbReference type="ARBA" id="ARBA00022771"/>
    </source>
</evidence>
<organism evidence="6 7">
    <name type="scientific">Anaeromicrobium sediminis</name>
    <dbReference type="NCBI Taxonomy" id="1478221"/>
    <lineage>
        <taxon>Bacteria</taxon>
        <taxon>Bacillati</taxon>
        <taxon>Bacillota</taxon>
        <taxon>Clostridia</taxon>
        <taxon>Peptostreptococcales</taxon>
        <taxon>Thermotaleaceae</taxon>
        <taxon>Anaeromicrobium</taxon>
    </lineage>
</organism>
<dbReference type="InterPro" id="IPR037187">
    <property type="entry name" value="DnaK_N"/>
</dbReference>
<dbReference type="EMBL" id="NIBG01000011">
    <property type="protein sequence ID" value="PAB58855.1"/>
    <property type="molecule type" value="Genomic_DNA"/>
</dbReference>
<dbReference type="NCBIfam" id="TIGR02890">
    <property type="entry name" value="bacill_yteA"/>
    <property type="match status" value="1"/>
</dbReference>
<dbReference type="RefSeq" id="WP_095134209.1">
    <property type="nucleotide sequence ID" value="NZ_NIBG01000011.1"/>
</dbReference>
<evidence type="ECO:0000256" key="3">
    <source>
        <dbReference type="ARBA" id="ARBA00022833"/>
    </source>
</evidence>
<dbReference type="AlphaFoldDB" id="A0A267MJ12"/>
<comment type="caution">
    <text evidence="6">The sequence shown here is derived from an EMBL/GenBank/DDBJ whole genome shotgun (WGS) entry which is preliminary data.</text>
</comment>
<evidence type="ECO:0000259" key="5">
    <source>
        <dbReference type="Pfam" id="PF01258"/>
    </source>
</evidence>
<dbReference type="InterPro" id="IPR000962">
    <property type="entry name" value="Znf_DskA_TraR"/>
</dbReference>
<dbReference type="OrthoDB" id="9811543at2"/>
<keyword evidence="7" id="KW-1185">Reference proteome</keyword>
<dbReference type="Gene3D" id="1.20.120.910">
    <property type="entry name" value="DksA, coiled-coil domain"/>
    <property type="match status" value="1"/>
</dbReference>
<dbReference type="PROSITE" id="PS01102">
    <property type="entry name" value="ZF_DKSA_1"/>
    <property type="match status" value="1"/>
</dbReference>
<evidence type="ECO:0000313" key="7">
    <source>
        <dbReference type="Proteomes" id="UP000216024"/>
    </source>
</evidence>
<accession>A0A267MJ12</accession>
<feature type="domain" description="Zinc finger DksA/TraR C4-type" evidence="5">
    <location>
        <begin position="87"/>
        <end position="117"/>
    </location>
</feature>
<proteinExistence type="predicted"/>
<dbReference type="SUPFAM" id="SSF57716">
    <property type="entry name" value="Glucocorticoid receptor-like (DNA-binding domain)"/>
    <property type="match status" value="1"/>
</dbReference>
<feature type="zinc finger region" description="dksA C4-type" evidence="4">
    <location>
        <begin position="92"/>
        <end position="116"/>
    </location>
</feature>
<dbReference type="PROSITE" id="PS51128">
    <property type="entry name" value="ZF_DKSA_2"/>
    <property type="match status" value="1"/>
</dbReference>
<dbReference type="PANTHER" id="PTHR33823:SF4">
    <property type="entry name" value="GENERAL STRESS PROTEIN 16O"/>
    <property type="match status" value="1"/>
</dbReference>
<dbReference type="PANTHER" id="PTHR33823">
    <property type="entry name" value="RNA POLYMERASE-BINDING TRANSCRIPTION FACTOR DKSA-RELATED"/>
    <property type="match status" value="1"/>
</dbReference>
<dbReference type="InterPro" id="IPR014240">
    <property type="entry name" value="YteA"/>
</dbReference>
<evidence type="ECO:0000313" key="6">
    <source>
        <dbReference type="EMBL" id="PAB58855.1"/>
    </source>
</evidence>
<dbReference type="GO" id="GO:0008270">
    <property type="term" value="F:zinc ion binding"/>
    <property type="evidence" value="ECO:0007669"/>
    <property type="project" value="UniProtKB-KW"/>
</dbReference>
<dbReference type="InterPro" id="IPR020458">
    <property type="entry name" value="Znf_DskA_TraR_CS"/>
</dbReference>
<reference evidence="6 7" key="1">
    <citation type="submission" date="2017-06" db="EMBL/GenBank/DDBJ databases">
        <title>Draft genome sequence of anaerobic fermentative bacterium Anaeromicrobium sediminis DY2726D isolated from West Pacific Ocean sediments.</title>
        <authorList>
            <person name="Zeng X."/>
        </authorList>
    </citation>
    <scope>NUCLEOTIDE SEQUENCE [LARGE SCALE GENOMIC DNA]</scope>
    <source>
        <strain evidence="6 7">DY2726D</strain>
    </source>
</reference>
<dbReference type="Pfam" id="PF01258">
    <property type="entry name" value="zf-dskA_traR"/>
    <property type="match status" value="1"/>
</dbReference>
<keyword evidence="2" id="KW-0863">Zinc-finger</keyword>
<dbReference type="SUPFAM" id="SSF109635">
    <property type="entry name" value="DnaK suppressor protein DksA, alpha-hairpin domain"/>
    <property type="match status" value="1"/>
</dbReference>
<evidence type="ECO:0000256" key="4">
    <source>
        <dbReference type="PROSITE-ProRule" id="PRU00510"/>
    </source>
</evidence>
<protein>
    <recommendedName>
        <fullName evidence="5">Zinc finger DksA/TraR C4-type domain-containing protein</fullName>
    </recommendedName>
</protein>
<evidence type="ECO:0000256" key="1">
    <source>
        <dbReference type="ARBA" id="ARBA00022723"/>
    </source>
</evidence>